<dbReference type="NCBIfam" id="NF033747">
    <property type="entry name" value="class_E_sortase"/>
    <property type="match status" value="1"/>
</dbReference>
<dbReference type="SUPFAM" id="SSF63817">
    <property type="entry name" value="Sortase"/>
    <property type="match status" value="1"/>
</dbReference>
<feature type="region of interest" description="Disordered" evidence="3">
    <location>
        <begin position="49"/>
        <end position="75"/>
    </location>
</feature>
<evidence type="ECO:0000256" key="2">
    <source>
        <dbReference type="PIRSR" id="PIRSR605754-1"/>
    </source>
</evidence>
<dbReference type="AlphaFoldDB" id="A0A2A6FVB3"/>
<keyword evidence="4" id="KW-1133">Transmembrane helix</keyword>
<name>A0A2A6FVB3_9MICO</name>
<organism evidence="5 6">
    <name type="scientific">Candidatus Lumbricidiphila eiseniae</name>
    <dbReference type="NCBI Taxonomy" id="1969409"/>
    <lineage>
        <taxon>Bacteria</taxon>
        <taxon>Bacillati</taxon>
        <taxon>Actinomycetota</taxon>
        <taxon>Actinomycetes</taxon>
        <taxon>Micrococcales</taxon>
        <taxon>Microbacteriaceae</taxon>
        <taxon>Candidatus Lumbricidiphila</taxon>
    </lineage>
</organism>
<feature type="compositionally biased region" description="Low complexity" evidence="3">
    <location>
        <begin position="50"/>
        <end position="74"/>
    </location>
</feature>
<keyword evidence="4" id="KW-0472">Membrane</keyword>
<comment type="caution">
    <text evidence="5">The sequence shown here is derived from an EMBL/GenBank/DDBJ whole genome shotgun (WGS) entry which is preliminary data.</text>
</comment>
<dbReference type="Gene3D" id="2.40.260.10">
    <property type="entry name" value="Sortase"/>
    <property type="match status" value="1"/>
</dbReference>
<keyword evidence="4" id="KW-0812">Transmembrane</keyword>
<evidence type="ECO:0008006" key="7">
    <source>
        <dbReference type="Google" id="ProtNLM"/>
    </source>
</evidence>
<evidence type="ECO:0000313" key="6">
    <source>
        <dbReference type="Proteomes" id="UP000219994"/>
    </source>
</evidence>
<evidence type="ECO:0000256" key="3">
    <source>
        <dbReference type="SAM" id="MobiDB-lite"/>
    </source>
</evidence>
<reference evidence="6" key="1">
    <citation type="submission" date="2017-03" db="EMBL/GenBank/DDBJ databases">
        <authorList>
            <person name="Lund M.B."/>
        </authorList>
    </citation>
    <scope>NUCLEOTIDE SEQUENCE [LARGE SCALE GENOMIC DNA]</scope>
</reference>
<gene>
    <name evidence="5" type="ORF">B5766_01165</name>
</gene>
<dbReference type="GO" id="GO:0016787">
    <property type="term" value="F:hydrolase activity"/>
    <property type="evidence" value="ECO:0007669"/>
    <property type="project" value="UniProtKB-KW"/>
</dbReference>
<sequence>MVGVCGELFITAGILVLLFLGWQLWWNDAILAKGQSSAAADQNAQWAIKTSPEPSTAPSTASPAPNAPATPAEPVVDTKTYDNAEVFAIMYVPRFGAGTQRNIAQGYGMDVLNSFKMGVGHYPSTQMPGAVGNFAVAAHRSAYGGGMHLIDQFQVGDPIYIETKDGWFTYRFRNLEYVTPTATDVLDAIPRVSTKATTDRLITLTTCNPLYSTAERIAAYGTYESFRPGAGNPPPEIAADVAKWGK</sequence>
<accession>A0A2A6FVB3</accession>
<feature type="transmembrane region" description="Helical" evidence="4">
    <location>
        <begin position="7"/>
        <end position="26"/>
    </location>
</feature>
<dbReference type="CDD" id="cd05830">
    <property type="entry name" value="Sortase_E"/>
    <property type="match status" value="1"/>
</dbReference>
<dbReference type="InterPro" id="IPR023365">
    <property type="entry name" value="Sortase_dom-sf"/>
</dbReference>
<evidence type="ECO:0000256" key="1">
    <source>
        <dbReference type="ARBA" id="ARBA00022801"/>
    </source>
</evidence>
<feature type="active site" description="Acyl-thioester intermediate" evidence="2">
    <location>
        <position position="207"/>
    </location>
</feature>
<evidence type="ECO:0000256" key="4">
    <source>
        <dbReference type="SAM" id="Phobius"/>
    </source>
</evidence>
<evidence type="ECO:0000313" key="5">
    <source>
        <dbReference type="EMBL" id="PDQ36383.1"/>
    </source>
</evidence>
<dbReference type="EMBL" id="NAEP01000017">
    <property type="protein sequence ID" value="PDQ36383.1"/>
    <property type="molecule type" value="Genomic_DNA"/>
</dbReference>
<dbReference type="Pfam" id="PF04203">
    <property type="entry name" value="Sortase"/>
    <property type="match status" value="1"/>
</dbReference>
<feature type="active site" description="Proton donor/acceptor" evidence="2">
    <location>
        <position position="139"/>
    </location>
</feature>
<keyword evidence="1" id="KW-0378">Hydrolase</keyword>
<dbReference type="Proteomes" id="UP000219994">
    <property type="component" value="Unassembled WGS sequence"/>
</dbReference>
<dbReference type="NCBIfam" id="TIGR01076">
    <property type="entry name" value="sortase_fam"/>
    <property type="match status" value="1"/>
</dbReference>
<dbReference type="InterPro" id="IPR053465">
    <property type="entry name" value="Sortase_Class_E"/>
</dbReference>
<proteinExistence type="predicted"/>
<dbReference type="InterPro" id="IPR042003">
    <property type="entry name" value="Sortase_E"/>
</dbReference>
<protein>
    <recommendedName>
        <fullName evidence="7">Class E sortase</fullName>
    </recommendedName>
</protein>
<dbReference type="InterPro" id="IPR005754">
    <property type="entry name" value="Sortase"/>
</dbReference>